<feature type="compositionally biased region" description="Low complexity" evidence="1">
    <location>
        <begin position="104"/>
        <end position="113"/>
    </location>
</feature>
<protein>
    <submittedName>
        <fullName evidence="2">Uncharacterized protein</fullName>
    </submittedName>
</protein>
<sequence length="132" mass="15146">MGIRASKTQYSGLSDVQIKDLLNKNIYTSELREKSNITELEREIKNRINNLYDEIKPNSLSLAMGTPPMYTDKININDQIANYKNLLDSLLEIKTEVEKLTAQTSTRGSISSGGRRKSKKARSKRRRRTVRK</sequence>
<proteinExistence type="predicted"/>
<dbReference type="EMBL" id="MN739613">
    <property type="protein sequence ID" value="QHT15893.1"/>
    <property type="molecule type" value="Genomic_DNA"/>
</dbReference>
<organism evidence="2">
    <name type="scientific">viral metagenome</name>
    <dbReference type="NCBI Taxonomy" id="1070528"/>
    <lineage>
        <taxon>unclassified sequences</taxon>
        <taxon>metagenomes</taxon>
        <taxon>organismal metagenomes</taxon>
    </lineage>
</organism>
<evidence type="ECO:0000256" key="1">
    <source>
        <dbReference type="SAM" id="MobiDB-lite"/>
    </source>
</evidence>
<evidence type="ECO:0000313" key="2">
    <source>
        <dbReference type="EMBL" id="QHT15893.1"/>
    </source>
</evidence>
<feature type="compositionally biased region" description="Basic residues" evidence="1">
    <location>
        <begin position="114"/>
        <end position="132"/>
    </location>
</feature>
<feature type="region of interest" description="Disordered" evidence="1">
    <location>
        <begin position="101"/>
        <end position="132"/>
    </location>
</feature>
<name>A0A6C0DH80_9ZZZZ</name>
<reference evidence="2" key="1">
    <citation type="journal article" date="2020" name="Nature">
        <title>Giant virus diversity and host interactions through global metagenomics.</title>
        <authorList>
            <person name="Schulz F."/>
            <person name="Roux S."/>
            <person name="Paez-Espino D."/>
            <person name="Jungbluth S."/>
            <person name="Walsh D.A."/>
            <person name="Denef V.J."/>
            <person name="McMahon K.D."/>
            <person name="Konstantinidis K.T."/>
            <person name="Eloe-Fadrosh E.A."/>
            <person name="Kyrpides N.C."/>
            <person name="Woyke T."/>
        </authorList>
    </citation>
    <scope>NUCLEOTIDE SEQUENCE</scope>
    <source>
        <strain evidence="2">GVMAG-M-3300023174-176</strain>
    </source>
</reference>
<dbReference type="AlphaFoldDB" id="A0A6C0DH80"/>
<accession>A0A6C0DH80</accession>